<keyword evidence="6" id="KW-1185">Reference proteome</keyword>
<dbReference type="RefSeq" id="WP_244515403.1">
    <property type="nucleotide sequence ID" value="NZ_FNZV01000001.1"/>
</dbReference>
<evidence type="ECO:0000313" key="6">
    <source>
        <dbReference type="Proteomes" id="UP000193307"/>
    </source>
</evidence>
<dbReference type="PROSITE" id="PS01124">
    <property type="entry name" value="HTH_ARAC_FAMILY_2"/>
    <property type="match status" value="1"/>
</dbReference>
<dbReference type="InterPro" id="IPR050204">
    <property type="entry name" value="AraC_XylS_family_regulators"/>
</dbReference>
<organism evidence="5 6">
    <name type="scientific">Pacificibacter marinus</name>
    <dbReference type="NCBI Taxonomy" id="658057"/>
    <lineage>
        <taxon>Bacteria</taxon>
        <taxon>Pseudomonadati</taxon>
        <taxon>Pseudomonadota</taxon>
        <taxon>Alphaproteobacteria</taxon>
        <taxon>Rhodobacterales</taxon>
        <taxon>Roseobacteraceae</taxon>
        <taxon>Pacificibacter</taxon>
    </lineage>
</organism>
<keyword evidence="2" id="KW-0238">DNA-binding</keyword>
<dbReference type="PROSITE" id="PS00041">
    <property type="entry name" value="HTH_ARAC_FAMILY_1"/>
    <property type="match status" value="1"/>
</dbReference>
<dbReference type="EMBL" id="FWFW01000001">
    <property type="protein sequence ID" value="SLN11385.1"/>
    <property type="molecule type" value="Genomic_DNA"/>
</dbReference>
<feature type="domain" description="HTH araC/xylS-type" evidence="4">
    <location>
        <begin position="200"/>
        <end position="298"/>
    </location>
</feature>
<keyword evidence="3" id="KW-0804">Transcription</keyword>
<dbReference type="GO" id="GO:0043565">
    <property type="term" value="F:sequence-specific DNA binding"/>
    <property type="evidence" value="ECO:0007669"/>
    <property type="project" value="InterPro"/>
</dbReference>
<dbReference type="InterPro" id="IPR018060">
    <property type="entry name" value="HTH_AraC"/>
</dbReference>
<gene>
    <name evidence="5" type="primary">virF</name>
    <name evidence="5" type="ORF">PAM7971_00059</name>
</gene>
<name>A0A1Y5R891_9RHOB</name>
<dbReference type="PANTHER" id="PTHR46796">
    <property type="entry name" value="HTH-TYPE TRANSCRIPTIONAL ACTIVATOR RHAS-RELATED"/>
    <property type="match status" value="1"/>
</dbReference>
<accession>A0A1Y5R891</accession>
<dbReference type="SMART" id="SM00342">
    <property type="entry name" value="HTH_ARAC"/>
    <property type="match status" value="1"/>
</dbReference>
<dbReference type="SUPFAM" id="SSF46689">
    <property type="entry name" value="Homeodomain-like"/>
    <property type="match status" value="2"/>
</dbReference>
<dbReference type="Pfam" id="PF12833">
    <property type="entry name" value="HTH_18"/>
    <property type="match status" value="1"/>
</dbReference>
<evidence type="ECO:0000256" key="2">
    <source>
        <dbReference type="ARBA" id="ARBA00023125"/>
    </source>
</evidence>
<dbReference type="GO" id="GO:0003700">
    <property type="term" value="F:DNA-binding transcription factor activity"/>
    <property type="evidence" value="ECO:0007669"/>
    <property type="project" value="InterPro"/>
</dbReference>
<keyword evidence="1" id="KW-0805">Transcription regulation</keyword>
<proteinExistence type="predicted"/>
<dbReference type="PANTHER" id="PTHR46796:SF6">
    <property type="entry name" value="ARAC SUBFAMILY"/>
    <property type="match status" value="1"/>
</dbReference>
<evidence type="ECO:0000313" key="5">
    <source>
        <dbReference type="EMBL" id="SLN11385.1"/>
    </source>
</evidence>
<sequence>MSSAALSTSRAARVFRPRMEAQTHDLRTLKPLAFRTLSGAVADVWHVEGEKGGGGYYTAPDPRLVVFLDDTPPDMMLKTTNNDAGRLGTRAFFVPAGVPLWTQLGQAQSLSHVDFHLDVAALHARLIAAGFRDVPRKAMFAPDNASLLTLARLAAREVETPQRGGLMLDGLLHALLGEVIDSTPDAPAQTCGGLPPHQMAAIEHHMMQNIERSVGVAELAQVAGLSESWFSRVFKQSAGLSPQRWIIEQRVAAAKDMMSDPQRSLADIAVATGFSDQAHLSRAFRRAVGLPPSQWRRDTKETDLRWIDTNGGAFVQDAFR</sequence>
<dbReference type="STRING" id="658057.SAMN04488032_101588"/>
<protein>
    <submittedName>
        <fullName evidence="5">Virulence regulon transcriptional activator VirF</fullName>
    </submittedName>
</protein>
<evidence type="ECO:0000256" key="3">
    <source>
        <dbReference type="ARBA" id="ARBA00023163"/>
    </source>
</evidence>
<dbReference type="InterPro" id="IPR018062">
    <property type="entry name" value="HTH_AraC-typ_CS"/>
</dbReference>
<dbReference type="Proteomes" id="UP000193307">
    <property type="component" value="Unassembled WGS sequence"/>
</dbReference>
<reference evidence="5 6" key="1">
    <citation type="submission" date="2017-03" db="EMBL/GenBank/DDBJ databases">
        <authorList>
            <person name="Afonso C.L."/>
            <person name="Miller P.J."/>
            <person name="Scott M.A."/>
            <person name="Spackman E."/>
            <person name="Goraichik I."/>
            <person name="Dimitrov K.M."/>
            <person name="Suarez D.L."/>
            <person name="Swayne D.E."/>
        </authorList>
    </citation>
    <scope>NUCLEOTIDE SEQUENCE [LARGE SCALE GENOMIC DNA]</scope>
    <source>
        <strain evidence="5 6">CECT 7971</strain>
    </source>
</reference>
<dbReference type="AlphaFoldDB" id="A0A1Y5R891"/>
<dbReference type="Gene3D" id="1.10.10.60">
    <property type="entry name" value="Homeodomain-like"/>
    <property type="match status" value="1"/>
</dbReference>
<dbReference type="InterPro" id="IPR009057">
    <property type="entry name" value="Homeodomain-like_sf"/>
</dbReference>
<evidence type="ECO:0000259" key="4">
    <source>
        <dbReference type="PROSITE" id="PS01124"/>
    </source>
</evidence>
<evidence type="ECO:0000256" key="1">
    <source>
        <dbReference type="ARBA" id="ARBA00023015"/>
    </source>
</evidence>